<feature type="compositionally biased region" description="Basic and acidic residues" evidence="1">
    <location>
        <begin position="640"/>
        <end position="654"/>
    </location>
</feature>
<sequence length="673" mass="75954">MKIFASLFLSFALAASSDFWVNNYDKSARIPCGDLASLENVQQLSWIKKNKAGSVEIAELINENGEIKDDEKVAGFRIDTSGALVISKLEKEEFSLQDIANYICRANLRSADGRFDAKDSTTKLLVNFVIDKDNLEPVVRDKRLGEDESKKYKEGVKYEIAECESKEAGTDAPVLRWIAFDSSGEMLADSNAFGACKTDDSNFCGKTNDFFDKQDGRQIQTTTLPLAFDADNLTGISAKYDQAYFQCEATYKEAWNGMLVEVIKTKRWPAGDDIIRVIAPVRNVDILVNGVPVNAGVLDMTFGAPSLQCRSDGFDNKAENELEEKRSRAGEYFKFACKSRNALNDGKWVEKEFVFTEATLEKPVAEFSHDGLVAELNAKSSPTAAKLTFAVYQCPANEIELKKPGTKENREMFKNFVVKCIKAKTYGNKHYIDKDVARENQIGFAVAILAVKDVHENEEMLFNYAPLNQSGNRRFSNEEEENFPIQAWFDKMGAHDSFDIVAFYFNEEEKSVYALSSDSEINEENDEQFHVVVEPSPTEAGKYVLCYDFADKIDLNSFNDESYESIREKLRNEHADFCRFFVKKDSFPWWIIIVVLILLILIAALVFFILKKRKEAKDENESGDIVREPNAGGSVTAVQNHEEDAREEFAKVVEENQDENTPLNQETKKSSAV</sequence>
<organism evidence="4">
    <name type="scientific">Oikopleura dioica</name>
    <name type="common">Tunicate</name>
    <dbReference type="NCBI Taxonomy" id="34765"/>
    <lineage>
        <taxon>Eukaryota</taxon>
        <taxon>Metazoa</taxon>
        <taxon>Chordata</taxon>
        <taxon>Tunicata</taxon>
        <taxon>Appendicularia</taxon>
        <taxon>Copelata</taxon>
        <taxon>Oikopleuridae</taxon>
        <taxon>Oikopleura</taxon>
    </lineage>
</organism>
<proteinExistence type="predicted"/>
<dbReference type="EMBL" id="FN654306">
    <property type="protein sequence ID" value="CBY31521.1"/>
    <property type="molecule type" value="Genomic_DNA"/>
</dbReference>
<dbReference type="Proteomes" id="UP000011014">
    <property type="component" value="Unassembled WGS sequence"/>
</dbReference>
<evidence type="ECO:0000256" key="2">
    <source>
        <dbReference type="SAM" id="Phobius"/>
    </source>
</evidence>
<protein>
    <recommendedName>
        <fullName evidence="5">Ig-like domain-containing protein</fullName>
    </recommendedName>
</protein>
<dbReference type="AlphaFoldDB" id="E4Y7C1"/>
<keyword evidence="2" id="KW-0472">Membrane</keyword>
<feature type="chain" id="PRO_5003193250" description="Ig-like domain-containing protein" evidence="3">
    <location>
        <begin position="17"/>
        <end position="673"/>
    </location>
</feature>
<reference evidence="4" key="1">
    <citation type="journal article" date="2010" name="Science">
        <title>Plasticity of animal genome architecture unmasked by rapid evolution of a pelagic tunicate.</title>
        <authorList>
            <person name="Denoeud F."/>
            <person name="Henriet S."/>
            <person name="Mungpakdee S."/>
            <person name="Aury J.M."/>
            <person name="Da Silva C."/>
            <person name="Brinkmann H."/>
            <person name="Mikhaleva J."/>
            <person name="Olsen L.C."/>
            <person name="Jubin C."/>
            <person name="Canestro C."/>
            <person name="Bouquet J.M."/>
            <person name="Danks G."/>
            <person name="Poulain J."/>
            <person name="Campsteijn C."/>
            <person name="Adamski M."/>
            <person name="Cross I."/>
            <person name="Yadetie F."/>
            <person name="Muffato M."/>
            <person name="Louis A."/>
            <person name="Butcher S."/>
            <person name="Tsagkogeorga G."/>
            <person name="Konrad A."/>
            <person name="Singh S."/>
            <person name="Jensen M.F."/>
            <person name="Cong E.H."/>
            <person name="Eikeseth-Otteraa H."/>
            <person name="Noel B."/>
            <person name="Anthouard V."/>
            <person name="Porcel B.M."/>
            <person name="Kachouri-Lafond R."/>
            <person name="Nishino A."/>
            <person name="Ugolini M."/>
            <person name="Chourrout P."/>
            <person name="Nishida H."/>
            <person name="Aasland R."/>
            <person name="Huzurbazar S."/>
            <person name="Westhof E."/>
            <person name="Delsuc F."/>
            <person name="Lehrach H."/>
            <person name="Reinhardt R."/>
            <person name="Weissenbach J."/>
            <person name="Roy S.W."/>
            <person name="Artiguenave F."/>
            <person name="Postlethwait J.H."/>
            <person name="Manak J.R."/>
            <person name="Thompson E.M."/>
            <person name="Jaillon O."/>
            <person name="Du Pasquier L."/>
            <person name="Boudinot P."/>
            <person name="Liberles D.A."/>
            <person name="Volff J.N."/>
            <person name="Philippe H."/>
            <person name="Lenhard B."/>
            <person name="Roest Crollius H."/>
            <person name="Wincker P."/>
            <person name="Chourrout D."/>
        </authorList>
    </citation>
    <scope>NUCLEOTIDE SEQUENCE [LARGE SCALE GENOMIC DNA]</scope>
</reference>
<evidence type="ECO:0000256" key="1">
    <source>
        <dbReference type="SAM" id="MobiDB-lite"/>
    </source>
</evidence>
<evidence type="ECO:0000313" key="4">
    <source>
        <dbReference type="EMBL" id="CBY31521.1"/>
    </source>
</evidence>
<evidence type="ECO:0000256" key="3">
    <source>
        <dbReference type="SAM" id="SignalP"/>
    </source>
</evidence>
<name>E4Y7C1_OIKDI</name>
<keyword evidence="3" id="KW-0732">Signal</keyword>
<feature type="signal peptide" evidence="3">
    <location>
        <begin position="1"/>
        <end position="16"/>
    </location>
</feature>
<feature type="region of interest" description="Disordered" evidence="1">
    <location>
        <begin position="619"/>
        <end position="673"/>
    </location>
</feature>
<gene>
    <name evidence="4" type="ORF">GSOID_T00025430001</name>
</gene>
<keyword evidence="2" id="KW-0812">Transmembrane</keyword>
<accession>E4Y7C1</accession>
<keyword evidence="2" id="KW-1133">Transmembrane helix</keyword>
<feature type="transmembrane region" description="Helical" evidence="2">
    <location>
        <begin position="587"/>
        <end position="610"/>
    </location>
</feature>
<evidence type="ECO:0008006" key="5">
    <source>
        <dbReference type="Google" id="ProtNLM"/>
    </source>
</evidence>